<feature type="transmembrane region" description="Helical" evidence="1">
    <location>
        <begin position="45"/>
        <end position="66"/>
    </location>
</feature>
<evidence type="ECO:0000256" key="1">
    <source>
        <dbReference type="SAM" id="Phobius"/>
    </source>
</evidence>
<accession>A0AAT9JAG6</accession>
<dbReference type="EMBL" id="BK067792">
    <property type="protein sequence ID" value="DBA52261.1"/>
    <property type="molecule type" value="Genomic_DNA"/>
</dbReference>
<keyword evidence="1" id="KW-1133">Transmembrane helix</keyword>
<name>A0AAT9JAG6_9VIRU</name>
<protein>
    <submittedName>
        <fullName evidence="2">ORF54</fullName>
    </submittedName>
</protein>
<sequence>MKNSTLVVMYCSVFFMLGMIFFSFLESFGIVTSDNLKTSLENPTIPIEIWIVSILAVFVLGTYLMYLMAKSLDIKKEVEK</sequence>
<evidence type="ECO:0000313" key="2">
    <source>
        <dbReference type="EMBL" id="DBA52261.1"/>
    </source>
</evidence>
<proteinExistence type="predicted"/>
<keyword evidence="1" id="KW-0472">Membrane</keyword>
<reference evidence="2" key="1">
    <citation type="journal article" date="2024" name="Environ. Microbiol. Rep.">
        <title>Hiding in plain sight: The discovery of complete genomes of 11 hypothetical spindle-shaped viruses that putatively infect mesophilic ammonia-oxidizing archaea.</title>
        <authorList>
            <person name="Ni Y."/>
            <person name="Xu T."/>
            <person name="Yan S."/>
            <person name="Chen L."/>
            <person name="Wang Y."/>
        </authorList>
    </citation>
    <scope>NUCLEOTIDE SEQUENCE</scope>
    <source>
        <strain evidence="2">NYM1</strain>
    </source>
</reference>
<keyword evidence="1" id="KW-0812">Transmembrane</keyword>
<feature type="transmembrane region" description="Helical" evidence="1">
    <location>
        <begin position="7"/>
        <end position="25"/>
    </location>
</feature>
<reference evidence="2" key="2">
    <citation type="submission" date="2024-03" db="EMBL/GenBank/DDBJ databases">
        <authorList>
            <person name="Ni Y."/>
            <person name="Xu T."/>
            <person name="Yan S."/>
            <person name="Chen L."/>
            <person name="Wang Y."/>
        </authorList>
    </citation>
    <scope>NUCLEOTIDE SEQUENCE</scope>
    <source>
        <strain evidence="2">NYM1</strain>
    </source>
</reference>
<organism evidence="2">
    <name type="scientific">Nitrosopumilaceae spindle-shaped virus</name>
    <dbReference type="NCBI Taxonomy" id="3065433"/>
    <lineage>
        <taxon>Viruses</taxon>
    </lineage>
</organism>